<name>A0ABW3SYM6_9CAUL</name>
<sequence length="476" mass="52205">MRLYNSGLSLREVGERMTPPRSHEGVRLLLLAAGVELREPHVTLASGRKASTSTGWTGGERDPGAENLSRFGHAKIDVSQATGLKPDHPAVMEGRTLFPSTVVAPAASPRLLVSGHNNPKLGKQVMRGDRAGWPIFHLALEERATCPRSCAMWGACYGNAMHMARRHRADDDLMPRLRREIGVLAAKHRQGVLIRLHTLGDFFSVEYVAFWAEILRDHPNVACFGYTARRVDDEDRNSARIARALKVLTDGAWSRFAIRTSHVEAGPERSVVVDDAPLREDVVLCPTQTEATQACATCGICWAAGSRSKTIAFLRHGMKRKGRKMVDAELTAEPEPPVVDIPAEPATVNVIAPSKPSPMPPPAPPRTPAAPERRPERPSVPVARHNTGHALTPLVFRRADRLAKSDLPPVREKALPDQILDALADRPLTTNTLAVLLGAKELPVGDCLTNLMRAGQVSCEEFMEGEVRRRRWSRTA</sequence>
<accession>A0ABW3SYM6</accession>
<reference evidence="4" key="1">
    <citation type="journal article" date="2019" name="Int. J. Syst. Evol. Microbiol.">
        <title>The Global Catalogue of Microorganisms (GCM) 10K type strain sequencing project: providing services to taxonomists for standard genome sequencing and annotation.</title>
        <authorList>
            <consortium name="The Broad Institute Genomics Platform"/>
            <consortium name="The Broad Institute Genome Sequencing Center for Infectious Disease"/>
            <person name="Wu L."/>
            <person name="Ma J."/>
        </authorList>
    </citation>
    <scope>NUCLEOTIDE SEQUENCE [LARGE SCALE GENOMIC DNA]</scope>
    <source>
        <strain evidence="4">CCUG 55074</strain>
    </source>
</reference>
<feature type="compositionally biased region" description="Pro residues" evidence="1">
    <location>
        <begin position="355"/>
        <end position="368"/>
    </location>
</feature>
<dbReference type="Proteomes" id="UP001597216">
    <property type="component" value="Unassembled WGS sequence"/>
</dbReference>
<evidence type="ECO:0000313" key="4">
    <source>
        <dbReference type="Proteomes" id="UP001597216"/>
    </source>
</evidence>
<gene>
    <name evidence="3" type="ORF">ACFQ27_03980</name>
</gene>
<feature type="domain" description="Gene product 88" evidence="2">
    <location>
        <begin position="170"/>
        <end position="296"/>
    </location>
</feature>
<dbReference type="RefSeq" id="WP_377352653.1">
    <property type="nucleotide sequence ID" value="NZ_JBHTLQ010000006.1"/>
</dbReference>
<dbReference type="InterPro" id="IPR020290">
    <property type="entry name" value="Gp88"/>
</dbReference>
<evidence type="ECO:0000313" key="3">
    <source>
        <dbReference type="EMBL" id="MFD1189728.1"/>
    </source>
</evidence>
<protein>
    <recommendedName>
        <fullName evidence="2">Gene product 88 domain-containing protein</fullName>
    </recommendedName>
</protein>
<feature type="region of interest" description="Disordered" evidence="1">
    <location>
        <begin position="351"/>
        <end position="384"/>
    </location>
</feature>
<proteinExistence type="predicted"/>
<keyword evidence="4" id="KW-1185">Reference proteome</keyword>
<evidence type="ECO:0000256" key="1">
    <source>
        <dbReference type="SAM" id="MobiDB-lite"/>
    </source>
</evidence>
<dbReference type="Pfam" id="PF17338">
    <property type="entry name" value="GP88"/>
    <property type="match status" value="1"/>
</dbReference>
<organism evidence="3 4">
    <name type="scientific">Phenylobacterium conjunctum</name>
    <dbReference type="NCBI Taxonomy" id="1298959"/>
    <lineage>
        <taxon>Bacteria</taxon>
        <taxon>Pseudomonadati</taxon>
        <taxon>Pseudomonadota</taxon>
        <taxon>Alphaproteobacteria</taxon>
        <taxon>Caulobacterales</taxon>
        <taxon>Caulobacteraceae</taxon>
        <taxon>Phenylobacterium</taxon>
    </lineage>
</organism>
<comment type="caution">
    <text evidence="3">The sequence shown here is derived from an EMBL/GenBank/DDBJ whole genome shotgun (WGS) entry which is preliminary data.</text>
</comment>
<evidence type="ECO:0000259" key="2">
    <source>
        <dbReference type="Pfam" id="PF17338"/>
    </source>
</evidence>
<dbReference type="EMBL" id="JBHTLQ010000006">
    <property type="protein sequence ID" value="MFD1189728.1"/>
    <property type="molecule type" value="Genomic_DNA"/>
</dbReference>